<dbReference type="EMBL" id="WUMU01000001">
    <property type="protein sequence ID" value="MXN16316.1"/>
    <property type="molecule type" value="Genomic_DNA"/>
</dbReference>
<keyword evidence="3" id="KW-1003">Cell membrane</keyword>
<proteinExistence type="inferred from homology"/>
<dbReference type="AlphaFoldDB" id="A0A6L7FYC7"/>
<dbReference type="GO" id="GO:0005886">
    <property type="term" value="C:plasma membrane"/>
    <property type="evidence" value="ECO:0007669"/>
    <property type="project" value="UniProtKB-SubCell"/>
</dbReference>
<evidence type="ECO:0000256" key="6">
    <source>
        <dbReference type="ARBA" id="ARBA00023136"/>
    </source>
</evidence>
<dbReference type="RefSeq" id="WP_160890863.1">
    <property type="nucleotide sequence ID" value="NZ_WUMU01000001.1"/>
</dbReference>
<feature type="transmembrane region" description="Helical" evidence="7">
    <location>
        <begin position="76"/>
        <end position="102"/>
    </location>
</feature>
<evidence type="ECO:0000313" key="9">
    <source>
        <dbReference type="Proteomes" id="UP000477911"/>
    </source>
</evidence>
<sequence>MIDLSSNLLGAAGAGSATAIALAALLLRLSLGGLFLAHAYLKYFVFTPKGAAGFFASLGVPGWFAYLTIAAETLGGIALILGFQTSLVALLLIPTLLGAATLAHGKNGFWFNNPNGGWEYPAFWAVTLLIQALLGGGALALTA</sequence>
<keyword evidence="4 7" id="KW-0812">Transmembrane</keyword>
<organism evidence="8 9">
    <name type="scientific">Pseudooceanicola albus</name>
    <dbReference type="NCBI Taxonomy" id="2692189"/>
    <lineage>
        <taxon>Bacteria</taxon>
        <taxon>Pseudomonadati</taxon>
        <taxon>Pseudomonadota</taxon>
        <taxon>Alphaproteobacteria</taxon>
        <taxon>Rhodobacterales</taxon>
        <taxon>Paracoccaceae</taxon>
        <taxon>Pseudooceanicola</taxon>
    </lineage>
</organism>
<comment type="subcellular location">
    <subcellularLocation>
        <location evidence="1">Cell membrane</location>
        <topology evidence="1">Multi-pass membrane protein</topology>
    </subcellularLocation>
</comment>
<comment type="caution">
    <text evidence="8">The sequence shown here is derived from an EMBL/GenBank/DDBJ whole genome shotgun (WGS) entry which is preliminary data.</text>
</comment>
<protein>
    <submittedName>
        <fullName evidence="8">DoxX family membrane protein</fullName>
    </submittedName>
</protein>
<feature type="transmembrane region" description="Helical" evidence="7">
    <location>
        <begin position="7"/>
        <end position="31"/>
    </location>
</feature>
<accession>A0A6L7FYC7</accession>
<gene>
    <name evidence="8" type="ORF">GR170_00600</name>
</gene>
<feature type="transmembrane region" description="Helical" evidence="7">
    <location>
        <begin position="122"/>
        <end position="141"/>
    </location>
</feature>
<evidence type="ECO:0000256" key="5">
    <source>
        <dbReference type="ARBA" id="ARBA00022989"/>
    </source>
</evidence>
<comment type="similarity">
    <text evidence="2">Belongs to the DoxX family.</text>
</comment>
<evidence type="ECO:0000313" key="8">
    <source>
        <dbReference type="EMBL" id="MXN16316.1"/>
    </source>
</evidence>
<evidence type="ECO:0000256" key="2">
    <source>
        <dbReference type="ARBA" id="ARBA00006679"/>
    </source>
</evidence>
<evidence type="ECO:0000256" key="4">
    <source>
        <dbReference type="ARBA" id="ARBA00022692"/>
    </source>
</evidence>
<name>A0A6L7FYC7_9RHOB</name>
<dbReference type="PANTHER" id="PTHR33452:SF1">
    <property type="entry name" value="INNER MEMBRANE PROTEIN YPHA-RELATED"/>
    <property type="match status" value="1"/>
</dbReference>
<evidence type="ECO:0000256" key="1">
    <source>
        <dbReference type="ARBA" id="ARBA00004651"/>
    </source>
</evidence>
<dbReference type="Pfam" id="PF07681">
    <property type="entry name" value="DoxX"/>
    <property type="match status" value="1"/>
</dbReference>
<keyword evidence="6 7" id="KW-0472">Membrane</keyword>
<dbReference type="InterPro" id="IPR032808">
    <property type="entry name" value="DoxX"/>
</dbReference>
<keyword evidence="5 7" id="KW-1133">Transmembrane helix</keyword>
<evidence type="ECO:0000256" key="7">
    <source>
        <dbReference type="SAM" id="Phobius"/>
    </source>
</evidence>
<dbReference type="Proteomes" id="UP000477911">
    <property type="component" value="Unassembled WGS sequence"/>
</dbReference>
<reference evidence="8 9" key="1">
    <citation type="submission" date="2019-12" db="EMBL/GenBank/DDBJ databases">
        <authorList>
            <person name="Li M."/>
        </authorList>
    </citation>
    <scope>NUCLEOTIDE SEQUENCE [LARGE SCALE GENOMIC DNA]</scope>
    <source>
        <strain evidence="8 9">GBMRC 2024</strain>
    </source>
</reference>
<evidence type="ECO:0000256" key="3">
    <source>
        <dbReference type="ARBA" id="ARBA00022475"/>
    </source>
</evidence>
<dbReference type="PANTHER" id="PTHR33452">
    <property type="entry name" value="OXIDOREDUCTASE CATD-RELATED"/>
    <property type="match status" value="1"/>
</dbReference>
<keyword evidence="9" id="KW-1185">Reference proteome</keyword>
<dbReference type="InterPro" id="IPR051907">
    <property type="entry name" value="DoxX-like_oxidoreductase"/>
</dbReference>
<feature type="transmembrane region" description="Helical" evidence="7">
    <location>
        <begin position="51"/>
        <end position="69"/>
    </location>
</feature>